<keyword evidence="1" id="KW-0472">Membrane</keyword>
<comment type="caution">
    <text evidence="2">The sequence shown here is derived from an EMBL/GenBank/DDBJ whole genome shotgun (WGS) entry which is preliminary data.</text>
</comment>
<evidence type="ECO:0000313" key="2">
    <source>
        <dbReference type="EMBL" id="CAJ1392539.1"/>
    </source>
</evidence>
<organism evidence="2 3">
    <name type="scientific">Effrenium voratum</name>
    <dbReference type="NCBI Taxonomy" id="2562239"/>
    <lineage>
        <taxon>Eukaryota</taxon>
        <taxon>Sar</taxon>
        <taxon>Alveolata</taxon>
        <taxon>Dinophyceae</taxon>
        <taxon>Suessiales</taxon>
        <taxon>Symbiodiniaceae</taxon>
        <taxon>Effrenium</taxon>
    </lineage>
</organism>
<feature type="transmembrane region" description="Helical" evidence="1">
    <location>
        <begin position="94"/>
        <end position="117"/>
    </location>
</feature>
<keyword evidence="1" id="KW-1133">Transmembrane helix</keyword>
<protein>
    <submittedName>
        <fullName evidence="2">Uncharacterized protein</fullName>
    </submittedName>
</protein>
<evidence type="ECO:0000313" key="3">
    <source>
        <dbReference type="Proteomes" id="UP001178507"/>
    </source>
</evidence>
<dbReference type="Proteomes" id="UP001178507">
    <property type="component" value="Unassembled WGS sequence"/>
</dbReference>
<dbReference type="AlphaFoldDB" id="A0AA36ITD4"/>
<keyword evidence="1" id="KW-0812">Transmembrane</keyword>
<evidence type="ECO:0000256" key="1">
    <source>
        <dbReference type="SAM" id="Phobius"/>
    </source>
</evidence>
<name>A0AA36ITD4_9DINO</name>
<proteinExistence type="predicted"/>
<gene>
    <name evidence="2" type="ORF">EVOR1521_LOCUS17608</name>
</gene>
<accession>A0AA36ITD4</accession>
<sequence length="159" mass="17172">MGDLGCDMAMRPRRIEAAHRRAPTPFATKAVAEGLEAPSEAGDELGQPGLYGQCQGNATRSEFAIGCLEPSLTQGPRQPVGADGPQDILGLPPWALAGILVVLGLLCLALPLLYWFWRQSNLRKEYIPREPPNVQGFVHEVVREATASGTLQQSRLGRS</sequence>
<reference evidence="2" key="1">
    <citation type="submission" date="2023-08" db="EMBL/GenBank/DDBJ databases">
        <authorList>
            <person name="Chen Y."/>
            <person name="Shah S."/>
            <person name="Dougan E. K."/>
            <person name="Thang M."/>
            <person name="Chan C."/>
        </authorList>
    </citation>
    <scope>NUCLEOTIDE SEQUENCE</scope>
</reference>
<dbReference type="EMBL" id="CAUJNA010002347">
    <property type="protein sequence ID" value="CAJ1392539.1"/>
    <property type="molecule type" value="Genomic_DNA"/>
</dbReference>
<keyword evidence="3" id="KW-1185">Reference proteome</keyword>